<evidence type="ECO:0000256" key="6">
    <source>
        <dbReference type="SAM" id="Phobius"/>
    </source>
</evidence>
<dbReference type="OrthoDB" id="191706at2759"/>
<keyword evidence="9" id="KW-1185">Reference proteome</keyword>
<dbReference type="InterPro" id="IPR050911">
    <property type="entry name" value="DRAM/TMEM150_Autophagy_Mod"/>
</dbReference>
<organism evidence="8 9">
    <name type="scientific">Ceutorhynchus assimilis</name>
    <name type="common">cabbage seed weevil</name>
    <dbReference type="NCBI Taxonomy" id="467358"/>
    <lineage>
        <taxon>Eukaryota</taxon>
        <taxon>Metazoa</taxon>
        <taxon>Ecdysozoa</taxon>
        <taxon>Arthropoda</taxon>
        <taxon>Hexapoda</taxon>
        <taxon>Insecta</taxon>
        <taxon>Pterygota</taxon>
        <taxon>Neoptera</taxon>
        <taxon>Endopterygota</taxon>
        <taxon>Coleoptera</taxon>
        <taxon>Polyphaga</taxon>
        <taxon>Cucujiformia</taxon>
        <taxon>Curculionidae</taxon>
        <taxon>Ceutorhynchinae</taxon>
        <taxon>Ceutorhynchus</taxon>
    </lineage>
</organism>
<name>A0A9N9QGD2_9CUCU</name>
<dbReference type="GO" id="GO:0012505">
    <property type="term" value="C:endomembrane system"/>
    <property type="evidence" value="ECO:0007669"/>
    <property type="project" value="UniProtKB-SubCell"/>
</dbReference>
<reference evidence="8" key="1">
    <citation type="submission" date="2022-01" db="EMBL/GenBank/DDBJ databases">
        <authorList>
            <person name="King R."/>
        </authorList>
    </citation>
    <scope>NUCLEOTIDE SEQUENCE</scope>
</reference>
<dbReference type="AlphaFoldDB" id="A0A9N9QGD2"/>
<gene>
    <name evidence="8" type="ORF">CEUTPL_LOCUS9777</name>
</gene>
<protein>
    <recommendedName>
        <fullName evidence="7">CWH43-like N-terminal domain-containing protein</fullName>
    </recommendedName>
</protein>
<evidence type="ECO:0000256" key="3">
    <source>
        <dbReference type="ARBA" id="ARBA00022692"/>
    </source>
</evidence>
<keyword evidence="4 6" id="KW-1133">Transmembrane helix</keyword>
<dbReference type="PANTHER" id="PTHR21324">
    <property type="entry name" value="FASTING-INDUCIBLE INTEGRAL MEMBRANE PROTEIN TM6P1-RELATED"/>
    <property type="match status" value="1"/>
</dbReference>
<evidence type="ECO:0000313" key="8">
    <source>
        <dbReference type="EMBL" id="CAG9769264.1"/>
    </source>
</evidence>
<dbReference type="PANTHER" id="PTHR21324:SF2">
    <property type="entry name" value="EG:22E5.9 PROTEIN"/>
    <property type="match status" value="1"/>
</dbReference>
<dbReference type="Proteomes" id="UP001152799">
    <property type="component" value="Chromosome 5"/>
</dbReference>
<feature type="domain" description="CWH43-like N-terminal" evidence="7">
    <location>
        <begin position="6"/>
        <end position="233"/>
    </location>
</feature>
<evidence type="ECO:0000256" key="4">
    <source>
        <dbReference type="ARBA" id="ARBA00022989"/>
    </source>
</evidence>
<evidence type="ECO:0000256" key="2">
    <source>
        <dbReference type="ARBA" id="ARBA00006565"/>
    </source>
</evidence>
<feature type="transmembrane region" description="Helical" evidence="6">
    <location>
        <begin position="97"/>
        <end position="118"/>
    </location>
</feature>
<dbReference type="EMBL" id="OU892281">
    <property type="protein sequence ID" value="CAG9769264.1"/>
    <property type="molecule type" value="Genomic_DNA"/>
</dbReference>
<sequence>MPFKYSYLLPIFQGIHYVLTFTATYTLAAFVNKDIPSFFPYVSDTGARFIQSCIFSFGLGLGSLIMFLIFYLRYIQVKFILQENKEFPMKLRKLNKISVYTSAISTLHVFGVGCFQVYPYLYTHLYFAGMAFHFGLLSMASQTYIAFKIYPIFGNKILNLIRLVLLIILCLALASTGIFGLLSFLIFFKGDDVTQWTRLSGGFELHLISTFSEWILIMGTVLFLTLYAFEFKSFDLYEPKIEMTVDKTVVDI</sequence>
<keyword evidence="5 6" id="KW-0472">Membrane</keyword>
<evidence type="ECO:0000256" key="5">
    <source>
        <dbReference type="ARBA" id="ARBA00023136"/>
    </source>
</evidence>
<keyword evidence="3 6" id="KW-0812">Transmembrane</keyword>
<dbReference type="Pfam" id="PF10277">
    <property type="entry name" value="Frag1"/>
    <property type="match status" value="1"/>
</dbReference>
<comment type="subcellular location">
    <subcellularLocation>
        <location evidence="1">Endomembrane system</location>
        <topology evidence="1">Multi-pass membrane protein</topology>
    </subcellularLocation>
</comment>
<evidence type="ECO:0000256" key="1">
    <source>
        <dbReference type="ARBA" id="ARBA00004127"/>
    </source>
</evidence>
<feature type="transmembrane region" description="Helical" evidence="6">
    <location>
        <begin position="207"/>
        <end position="229"/>
    </location>
</feature>
<feature type="transmembrane region" description="Helical" evidence="6">
    <location>
        <begin position="159"/>
        <end position="187"/>
    </location>
</feature>
<proteinExistence type="inferred from homology"/>
<accession>A0A9N9QGD2</accession>
<evidence type="ECO:0000259" key="7">
    <source>
        <dbReference type="Pfam" id="PF10277"/>
    </source>
</evidence>
<feature type="transmembrane region" description="Helical" evidence="6">
    <location>
        <begin position="49"/>
        <end position="72"/>
    </location>
</feature>
<comment type="similarity">
    <text evidence="2">Belongs to the DRAM/TMEM150 family.</text>
</comment>
<dbReference type="InterPro" id="IPR019402">
    <property type="entry name" value="CWH43_N"/>
</dbReference>
<feature type="transmembrane region" description="Helical" evidence="6">
    <location>
        <begin position="124"/>
        <end position="147"/>
    </location>
</feature>
<evidence type="ECO:0000313" key="9">
    <source>
        <dbReference type="Proteomes" id="UP001152799"/>
    </source>
</evidence>
<feature type="transmembrane region" description="Helical" evidence="6">
    <location>
        <begin position="7"/>
        <end position="29"/>
    </location>
</feature>